<dbReference type="AlphaFoldDB" id="A0A975GHU2"/>
<dbReference type="KEGG" id="dli:dnl_40650"/>
<evidence type="ECO:0000313" key="2">
    <source>
        <dbReference type="Proteomes" id="UP000663720"/>
    </source>
</evidence>
<accession>A0A975GHU2</accession>
<name>A0A975GHU2_9BACT</name>
<reference evidence="1" key="1">
    <citation type="journal article" date="2021" name="Microb. Physiol.">
        <title>Proteogenomic Insights into the Physiology of Marine, Sulfate-Reducing, Filamentous Desulfonema limicola and Desulfonema magnum.</title>
        <authorList>
            <person name="Schnaars V."/>
            <person name="Wohlbrand L."/>
            <person name="Scheve S."/>
            <person name="Hinrichs C."/>
            <person name="Reinhardt R."/>
            <person name="Rabus R."/>
        </authorList>
    </citation>
    <scope>NUCLEOTIDE SEQUENCE</scope>
    <source>
        <strain evidence="1">5ac10</strain>
    </source>
</reference>
<keyword evidence="2" id="KW-1185">Reference proteome</keyword>
<dbReference type="RefSeq" id="WP_207687724.1">
    <property type="nucleotide sequence ID" value="NZ_CP061799.1"/>
</dbReference>
<organism evidence="1 2">
    <name type="scientific">Desulfonema limicola</name>
    <dbReference type="NCBI Taxonomy" id="45656"/>
    <lineage>
        <taxon>Bacteria</taxon>
        <taxon>Pseudomonadati</taxon>
        <taxon>Thermodesulfobacteriota</taxon>
        <taxon>Desulfobacteria</taxon>
        <taxon>Desulfobacterales</taxon>
        <taxon>Desulfococcaceae</taxon>
        <taxon>Desulfonema</taxon>
    </lineage>
</organism>
<evidence type="ECO:0000313" key="1">
    <source>
        <dbReference type="EMBL" id="QTA81719.1"/>
    </source>
</evidence>
<dbReference type="Proteomes" id="UP000663720">
    <property type="component" value="Chromosome"/>
</dbReference>
<sequence length="261" mass="29626">MYFNHLTDLKDGDNVFKVECLDQVGNKAEDELEIKRIIPKIYDDDSRMAVLILPFAKDEHYDKQVEEMFQQQMAESKRFNIKKVFAPLTQEQLADPGRLKSVLKELGAGFIINGSIIKKEKALDIYAEITEIENLHVLTKQNVYGESEISKELIETLCQGLAVKLGSDLPLAQGEIKLVKGDKIILTLGEQDMVKTGMHLIFYQMEDPIIDDDTGEVIVDAYFEELGTARLEKVLKNASFAQPFNKDIFPKLKQGIQVVMK</sequence>
<proteinExistence type="predicted"/>
<dbReference type="EMBL" id="CP061799">
    <property type="protein sequence ID" value="QTA81719.1"/>
    <property type="molecule type" value="Genomic_DNA"/>
</dbReference>
<protein>
    <submittedName>
        <fullName evidence="1">Uncharacterized protein</fullName>
    </submittedName>
</protein>
<gene>
    <name evidence="1" type="ORF">dnl_40650</name>
</gene>